<dbReference type="Pfam" id="PF00889">
    <property type="entry name" value="EF_TS"/>
    <property type="match status" value="1"/>
</dbReference>
<dbReference type="PROSITE" id="PS01126">
    <property type="entry name" value="EF_TS_1"/>
    <property type="match status" value="1"/>
</dbReference>
<evidence type="ECO:0000256" key="6">
    <source>
        <dbReference type="HAMAP-Rule" id="MF_00050"/>
    </source>
</evidence>
<comment type="function">
    <text evidence="5 6 7">Associates with the EF-Tu.GDP complex and induces the exchange of GDP to GTP. It remains bound to the aminoacyl-tRNA.EF-Tu.GTP complex up to the GTP hydrolysis stage on the ribosome.</text>
</comment>
<dbReference type="InterPro" id="IPR001816">
    <property type="entry name" value="Transl_elong_EFTs/EF1B"/>
</dbReference>
<evidence type="ECO:0000256" key="8">
    <source>
        <dbReference type="RuleBase" id="RU000643"/>
    </source>
</evidence>
<keyword evidence="3 6" id="KW-0251">Elongation factor</keyword>
<comment type="similarity">
    <text evidence="1 6 7">Belongs to the EF-Ts family.</text>
</comment>
<evidence type="ECO:0000256" key="3">
    <source>
        <dbReference type="ARBA" id="ARBA00022768"/>
    </source>
</evidence>
<dbReference type="PROSITE" id="PS01127">
    <property type="entry name" value="EF_TS_2"/>
    <property type="match status" value="1"/>
</dbReference>
<dbReference type="InterPro" id="IPR036402">
    <property type="entry name" value="EF-Ts_dimer_sf"/>
</dbReference>
<organism evidence="10 11">
    <name type="scientific">candidate division WOR-1 bacterium RIFOXYB2_FULL_48_7</name>
    <dbReference type="NCBI Taxonomy" id="1802583"/>
    <lineage>
        <taxon>Bacteria</taxon>
        <taxon>Bacillati</taxon>
        <taxon>Saganbacteria</taxon>
    </lineage>
</organism>
<dbReference type="Gene3D" id="1.10.286.20">
    <property type="match status" value="1"/>
</dbReference>
<dbReference type="InterPro" id="IPR014039">
    <property type="entry name" value="Transl_elong_EFTs/EF1B_dimer"/>
</dbReference>
<dbReference type="InterPro" id="IPR009060">
    <property type="entry name" value="UBA-like_sf"/>
</dbReference>
<proteinExistence type="inferred from homology"/>
<evidence type="ECO:0000256" key="2">
    <source>
        <dbReference type="ARBA" id="ARBA00016956"/>
    </source>
</evidence>
<dbReference type="EMBL" id="MEUF01000027">
    <property type="protein sequence ID" value="OGC35478.1"/>
    <property type="molecule type" value="Genomic_DNA"/>
</dbReference>
<dbReference type="InterPro" id="IPR018101">
    <property type="entry name" value="Transl_elong_Ts_CS"/>
</dbReference>
<evidence type="ECO:0000256" key="5">
    <source>
        <dbReference type="ARBA" id="ARBA00025453"/>
    </source>
</evidence>
<keyword evidence="4 6" id="KW-0648">Protein biosynthesis</keyword>
<dbReference type="PANTHER" id="PTHR11741">
    <property type="entry name" value="ELONGATION FACTOR TS"/>
    <property type="match status" value="1"/>
</dbReference>
<feature type="region of interest" description="Involved in Mg(2+) ion dislocation from EF-Tu" evidence="6">
    <location>
        <begin position="81"/>
        <end position="84"/>
    </location>
</feature>
<dbReference type="STRING" id="1802583.A2311_04760"/>
<feature type="domain" description="Translation elongation factor EFTs/EF1B dimerisation" evidence="9">
    <location>
        <begin position="92"/>
        <end position="197"/>
    </location>
</feature>
<dbReference type="Gene3D" id="3.30.479.20">
    <property type="entry name" value="Elongation factor Ts, dimerisation domain"/>
    <property type="match status" value="1"/>
</dbReference>
<dbReference type="NCBIfam" id="TIGR00116">
    <property type="entry name" value="tsf"/>
    <property type="match status" value="1"/>
</dbReference>
<dbReference type="CDD" id="cd14275">
    <property type="entry name" value="UBA_EF-Ts"/>
    <property type="match status" value="1"/>
</dbReference>
<dbReference type="GO" id="GO:0005737">
    <property type="term" value="C:cytoplasm"/>
    <property type="evidence" value="ECO:0007669"/>
    <property type="project" value="UniProtKB-SubCell"/>
</dbReference>
<evidence type="ECO:0000313" key="10">
    <source>
        <dbReference type="EMBL" id="OGC35478.1"/>
    </source>
</evidence>
<comment type="caution">
    <text evidence="10">The sequence shown here is derived from an EMBL/GenBank/DDBJ whole genome shotgun (WGS) entry which is preliminary data.</text>
</comment>
<dbReference type="PANTHER" id="PTHR11741:SF0">
    <property type="entry name" value="ELONGATION FACTOR TS, MITOCHONDRIAL"/>
    <property type="match status" value="1"/>
</dbReference>
<reference evidence="10 11" key="1">
    <citation type="journal article" date="2016" name="Nat. Commun.">
        <title>Thousands of microbial genomes shed light on interconnected biogeochemical processes in an aquifer system.</title>
        <authorList>
            <person name="Anantharaman K."/>
            <person name="Brown C.T."/>
            <person name="Hug L.A."/>
            <person name="Sharon I."/>
            <person name="Castelle C.J."/>
            <person name="Probst A.J."/>
            <person name="Thomas B.C."/>
            <person name="Singh A."/>
            <person name="Wilkins M.J."/>
            <person name="Karaoz U."/>
            <person name="Brodie E.L."/>
            <person name="Williams K.H."/>
            <person name="Hubbard S.S."/>
            <person name="Banfield J.F."/>
        </authorList>
    </citation>
    <scope>NUCLEOTIDE SEQUENCE [LARGE SCALE GENOMIC DNA]</scope>
</reference>
<dbReference type="Proteomes" id="UP000178951">
    <property type="component" value="Unassembled WGS sequence"/>
</dbReference>
<dbReference type="FunFam" id="1.10.286.20:FF:000001">
    <property type="entry name" value="Elongation factor Ts"/>
    <property type="match status" value="1"/>
</dbReference>
<protein>
    <recommendedName>
        <fullName evidence="2 6">Elongation factor Ts</fullName>
        <shortName evidence="6">EF-Ts</shortName>
    </recommendedName>
</protein>
<evidence type="ECO:0000256" key="4">
    <source>
        <dbReference type="ARBA" id="ARBA00022917"/>
    </source>
</evidence>
<dbReference type="GO" id="GO:0003746">
    <property type="term" value="F:translation elongation factor activity"/>
    <property type="evidence" value="ECO:0007669"/>
    <property type="project" value="UniProtKB-UniRule"/>
</dbReference>
<evidence type="ECO:0000313" key="11">
    <source>
        <dbReference type="Proteomes" id="UP000178951"/>
    </source>
</evidence>
<dbReference type="SUPFAM" id="SSF46934">
    <property type="entry name" value="UBA-like"/>
    <property type="match status" value="1"/>
</dbReference>
<evidence type="ECO:0000256" key="7">
    <source>
        <dbReference type="RuleBase" id="RU000642"/>
    </source>
</evidence>
<evidence type="ECO:0000256" key="1">
    <source>
        <dbReference type="ARBA" id="ARBA00005532"/>
    </source>
</evidence>
<dbReference type="AlphaFoldDB" id="A0A1F4TS24"/>
<comment type="subcellular location">
    <subcellularLocation>
        <location evidence="6 8">Cytoplasm</location>
    </subcellularLocation>
</comment>
<evidence type="ECO:0000259" key="9">
    <source>
        <dbReference type="Pfam" id="PF00889"/>
    </source>
</evidence>
<name>A0A1F4TS24_UNCSA</name>
<accession>A0A1F4TS24</accession>
<dbReference type="HAMAP" id="MF_00050">
    <property type="entry name" value="EF_Ts"/>
    <property type="match status" value="1"/>
</dbReference>
<keyword evidence="6" id="KW-0963">Cytoplasm</keyword>
<dbReference type="SUPFAM" id="SSF54713">
    <property type="entry name" value="Elongation factor Ts (EF-Ts), dimerisation domain"/>
    <property type="match status" value="1"/>
</dbReference>
<dbReference type="Gene3D" id="1.10.8.10">
    <property type="entry name" value="DNA helicase RuvA subunit, C-terminal domain"/>
    <property type="match status" value="1"/>
</dbReference>
<sequence>MEITTKLIQELREKTGCGMMDCKKALTESKGDFELAIDYLRKKGIAAAARRADRTAAQGLIESYIHLGSKIGVLTEINCETDFVAKNTDFQQFAKDICLQVAAANPLYVTRDEVPDGAVDHETEILATQARNEGKPEKAIEKIIQGRIEKYYAEVCLLDQPFIRDQKKTIKDLLGELVAKIGENIVIRRFTRYQLGEKS</sequence>
<gene>
    <name evidence="6" type="primary">tsf</name>
    <name evidence="10" type="ORF">A2311_04760</name>
</gene>
<dbReference type="FunFam" id="1.10.8.10:FF:000001">
    <property type="entry name" value="Elongation factor Ts"/>
    <property type="match status" value="1"/>
</dbReference>